<evidence type="ECO:0000256" key="13">
    <source>
        <dbReference type="ARBA" id="ARBA00023017"/>
    </source>
</evidence>
<dbReference type="InterPro" id="IPR042219">
    <property type="entry name" value="AAA_lid_11_sf"/>
</dbReference>
<evidence type="ECO:0000259" key="25">
    <source>
        <dbReference type="Pfam" id="PF12774"/>
    </source>
</evidence>
<dbReference type="Pfam" id="PF22597">
    <property type="entry name" value="DYN_lid"/>
    <property type="match status" value="1"/>
</dbReference>
<keyword evidence="12" id="KW-0067">ATP-binding</keyword>
<dbReference type="InterPro" id="IPR041228">
    <property type="entry name" value="Dynein_C"/>
</dbReference>
<keyword evidence="11" id="KW-0970">Cilium biogenesis/degradation</keyword>
<dbReference type="GO" id="GO:0030030">
    <property type="term" value="P:cell projection organization"/>
    <property type="evidence" value="ECO:0007669"/>
    <property type="project" value="UniProtKB-KW"/>
</dbReference>
<feature type="domain" description="Dynein heavy chain linker" evidence="24">
    <location>
        <begin position="1114"/>
        <end position="1504"/>
    </location>
</feature>
<dbReference type="InterPro" id="IPR024317">
    <property type="entry name" value="Dynein_heavy_chain_D4_dom"/>
</dbReference>
<dbReference type="InterPro" id="IPR035699">
    <property type="entry name" value="AAA_6"/>
</dbReference>
<evidence type="ECO:0000256" key="15">
    <source>
        <dbReference type="ARBA" id="ARBA00023069"/>
    </source>
</evidence>
<evidence type="ECO:0000256" key="21">
    <source>
        <dbReference type="SAM" id="Coils"/>
    </source>
</evidence>
<dbReference type="InterPro" id="IPR042222">
    <property type="entry name" value="Dynein_2_N"/>
</dbReference>
<evidence type="ECO:0000259" key="31">
    <source>
        <dbReference type="Pfam" id="PF21264"/>
    </source>
</evidence>
<dbReference type="VEuPathDB" id="FungiDB:SeMB42_g01149"/>
<keyword evidence="15" id="KW-0969">Cilium</keyword>
<dbReference type="GO" id="GO:0005524">
    <property type="term" value="F:ATP binding"/>
    <property type="evidence" value="ECO:0007669"/>
    <property type="project" value="UniProtKB-KW"/>
</dbReference>
<dbReference type="Gene3D" id="1.10.8.710">
    <property type="match status" value="1"/>
</dbReference>
<evidence type="ECO:0000259" key="30">
    <source>
        <dbReference type="Pfam" id="PF18199"/>
    </source>
</evidence>
<feature type="domain" description="Cytoplasmic dynein 2 heavy chain 1 AAA+ ATPase" evidence="31">
    <location>
        <begin position="2120"/>
        <end position="2201"/>
    </location>
</feature>
<dbReference type="GO" id="GO:0045505">
    <property type="term" value="F:dynein intermediate chain binding"/>
    <property type="evidence" value="ECO:0007669"/>
    <property type="project" value="InterPro"/>
</dbReference>
<evidence type="ECO:0000313" key="34">
    <source>
        <dbReference type="Proteomes" id="UP000317494"/>
    </source>
</evidence>
<dbReference type="Pfam" id="PF08393">
    <property type="entry name" value="DHC_N2"/>
    <property type="match status" value="1"/>
</dbReference>
<comment type="caution">
    <text evidence="33">The sequence shown here is derived from an EMBL/GenBank/DDBJ whole genome shotgun (WGS) entry which is preliminary data.</text>
</comment>
<dbReference type="Gene3D" id="1.20.1270.280">
    <property type="match status" value="1"/>
</dbReference>
<accession>A0A507DPJ3</accession>
<feature type="domain" description="Dynein heavy chain ATP-binding dynein motor region" evidence="28">
    <location>
        <begin position="3193"/>
        <end position="3412"/>
    </location>
</feature>
<evidence type="ECO:0000256" key="17">
    <source>
        <dbReference type="ARBA" id="ARBA00023175"/>
    </source>
</evidence>
<dbReference type="FunFam" id="1.20.920.20:FF:000002">
    <property type="entry name" value="Cytoplasmic dynein 1 heavy chain"/>
    <property type="match status" value="1"/>
</dbReference>
<feature type="domain" description="Dynein heavy chain AAA module D4" evidence="27">
    <location>
        <begin position="2577"/>
        <end position="2802"/>
    </location>
</feature>
<dbReference type="FunFam" id="1.10.8.720:FF:000003">
    <property type="entry name" value="Cytoplasmic dynein heavy chain 2"/>
    <property type="match status" value="1"/>
</dbReference>
<keyword evidence="13" id="KW-0243">Dynein</keyword>
<evidence type="ECO:0000256" key="11">
    <source>
        <dbReference type="ARBA" id="ARBA00022794"/>
    </source>
</evidence>
<evidence type="ECO:0000256" key="10">
    <source>
        <dbReference type="ARBA" id="ARBA00022741"/>
    </source>
</evidence>
<evidence type="ECO:0000256" key="4">
    <source>
        <dbReference type="ARBA" id="ARBA00008887"/>
    </source>
</evidence>
<dbReference type="InterPro" id="IPR054354">
    <property type="entry name" value="DYNC2H1-like_lid"/>
</dbReference>
<keyword evidence="18" id="KW-0206">Cytoskeleton</keyword>
<dbReference type="GO" id="GO:0030286">
    <property type="term" value="C:dynein complex"/>
    <property type="evidence" value="ECO:0007669"/>
    <property type="project" value="UniProtKB-KW"/>
</dbReference>
<evidence type="ECO:0000256" key="19">
    <source>
        <dbReference type="ARBA" id="ARBA00023273"/>
    </source>
</evidence>
<dbReference type="Gene3D" id="3.40.50.300">
    <property type="entry name" value="P-loop containing nucleotide triphosphate hydrolases"/>
    <property type="match status" value="5"/>
</dbReference>
<reference evidence="33 34" key="1">
    <citation type="journal article" date="2019" name="Sci. Rep.">
        <title>Comparative genomics of chytrid fungi reveal insights into the obligate biotrophic and pathogenic lifestyle of Synchytrium endobioticum.</title>
        <authorList>
            <person name="van de Vossenberg B.T.L.H."/>
            <person name="Warris S."/>
            <person name="Nguyen H.D.T."/>
            <person name="van Gent-Pelzer M.P.E."/>
            <person name="Joly D.L."/>
            <person name="van de Geest H.C."/>
            <person name="Bonants P.J.M."/>
            <person name="Smith D.S."/>
            <person name="Levesque C.A."/>
            <person name="van der Lee T.A.J."/>
        </authorList>
    </citation>
    <scope>NUCLEOTIDE SEQUENCE [LARGE SCALE GENOMIC DNA]</scope>
    <source>
        <strain evidence="33 34">MB42</strain>
    </source>
</reference>
<keyword evidence="7" id="KW-1003">Cell membrane</keyword>
<dbReference type="GO" id="GO:0051959">
    <property type="term" value="F:dynein light intermediate chain binding"/>
    <property type="evidence" value="ECO:0007669"/>
    <property type="project" value="InterPro"/>
</dbReference>
<dbReference type="InterPro" id="IPR013594">
    <property type="entry name" value="Dynein_heavy_tail"/>
</dbReference>
<dbReference type="Gene3D" id="1.20.920.20">
    <property type="match status" value="1"/>
</dbReference>
<evidence type="ECO:0000256" key="12">
    <source>
        <dbReference type="ARBA" id="ARBA00022840"/>
    </source>
</evidence>
<name>A0A507DPJ3_9FUNG</name>
<dbReference type="FunFam" id="3.40.50.300:FF:000320">
    <property type="entry name" value="Dynein, axonemal, heavy chain 5"/>
    <property type="match status" value="1"/>
</dbReference>
<evidence type="ECO:0000259" key="23">
    <source>
        <dbReference type="Pfam" id="PF08385"/>
    </source>
</evidence>
<comment type="subcellular location">
    <subcellularLocation>
        <location evidence="2">Cell membrane</location>
        <topology evidence="2">Peripheral membrane protein</topology>
    </subcellularLocation>
    <subcellularLocation>
        <location evidence="1">Cell projection</location>
        <location evidence="1">Cilium</location>
    </subcellularLocation>
    <subcellularLocation>
        <location evidence="3">Cytoplasm</location>
        <location evidence="3">Cytoskeleton</location>
    </subcellularLocation>
</comment>
<keyword evidence="6" id="KW-0217">Developmental protein</keyword>
<dbReference type="InterPro" id="IPR043160">
    <property type="entry name" value="Dynein_C_barrel"/>
</dbReference>
<comment type="similarity">
    <text evidence="4">Belongs to the dynein heavy chain family.</text>
</comment>
<feature type="coiled-coil region" evidence="21">
    <location>
        <begin position="2877"/>
        <end position="2921"/>
    </location>
</feature>
<feature type="domain" description="Dynein heavy chain hydrolytic ATP-binding dynein motor region" evidence="25">
    <location>
        <begin position="1637"/>
        <end position="1976"/>
    </location>
</feature>
<dbReference type="InterPro" id="IPR026983">
    <property type="entry name" value="DHC"/>
</dbReference>
<evidence type="ECO:0000256" key="14">
    <source>
        <dbReference type="ARBA" id="ARBA00023054"/>
    </source>
</evidence>
<dbReference type="Gene3D" id="1.10.8.720">
    <property type="entry name" value="Region D6 of dynein motor"/>
    <property type="match status" value="1"/>
</dbReference>
<evidence type="ECO:0000256" key="9">
    <source>
        <dbReference type="ARBA" id="ARBA00022701"/>
    </source>
</evidence>
<evidence type="ECO:0000256" key="6">
    <source>
        <dbReference type="ARBA" id="ARBA00022473"/>
    </source>
</evidence>
<dbReference type="Pfam" id="PF12781">
    <property type="entry name" value="AAA_9"/>
    <property type="match status" value="1"/>
</dbReference>
<dbReference type="Pfam" id="PF18198">
    <property type="entry name" value="AAA_lid_11"/>
    <property type="match status" value="1"/>
</dbReference>
<dbReference type="Pfam" id="PF12775">
    <property type="entry name" value="AAA_7"/>
    <property type="match status" value="1"/>
</dbReference>
<dbReference type="SUPFAM" id="SSF52540">
    <property type="entry name" value="P-loop containing nucleoside triphosphate hydrolases"/>
    <property type="match status" value="4"/>
</dbReference>
<feature type="domain" description="Dynein 2 heavy chain 1 cytoplasmic ATPase lid" evidence="32">
    <location>
        <begin position="2425"/>
        <end position="2511"/>
    </location>
</feature>
<keyword evidence="16" id="KW-0472">Membrane</keyword>
<evidence type="ECO:0000256" key="16">
    <source>
        <dbReference type="ARBA" id="ARBA00023136"/>
    </source>
</evidence>
<dbReference type="Pfam" id="PF12777">
    <property type="entry name" value="MT"/>
    <property type="match status" value="1"/>
</dbReference>
<keyword evidence="34" id="KW-1185">Reference proteome</keyword>
<dbReference type="GO" id="GO:0005929">
    <property type="term" value="C:cilium"/>
    <property type="evidence" value="ECO:0007669"/>
    <property type="project" value="UniProtKB-SubCell"/>
</dbReference>
<dbReference type="InterPro" id="IPR004273">
    <property type="entry name" value="Dynein_heavy_D6_P-loop"/>
</dbReference>
<feature type="domain" description="Dynein heavy chain AAA lid" evidence="29">
    <location>
        <begin position="3793"/>
        <end position="3932"/>
    </location>
</feature>
<dbReference type="PANTHER" id="PTHR45703">
    <property type="entry name" value="DYNEIN HEAVY CHAIN"/>
    <property type="match status" value="1"/>
</dbReference>
<dbReference type="Gene3D" id="1.10.8.1220">
    <property type="match status" value="1"/>
</dbReference>
<dbReference type="PANTHER" id="PTHR45703:SF22">
    <property type="entry name" value="DYNEIN CYTOPLASMIC 2 HEAVY CHAIN 1"/>
    <property type="match status" value="1"/>
</dbReference>
<dbReference type="InterPro" id="IPR041658">
    <property type="entry name" value="AAA_lid_11"/>
</dbReference>
<keyword evidence="9" id="KW-0493">Microtubule</keyword>
<dbReference type="Pfam" id="PF12780">
    <property type="entry name" value="AAA_8"/>
    <property type="match status" value="1"/>
</dbReference>
<dbReference type="GO" id="GO:0007018">
    <property type="term" value="P:microtubule-based movement"/>
    <property type="evidence" value="ECO:0007669"/>
    <property type="project" value="InterPro"/>
</dbReference>
<evidence type="ECO:0000259" key="27">
    <source>
        <dbReference type="Pfam" id="PF12780"/>
    </source>
</evidence>
<sequence>MQPFDTLLRALCDSIRHRLVACMMSDPKITQWLQQVATLHLGLPLPDITDSLETSRFIQDGDCLTLSIAYDDKTLQISNADTYDEFKPCVVFVKSKRVSLRIDTVPELVTVLPFVGGNPALALHRTIRTVIAPLLLKNSKWGINAKLQSLLADMETALGGILQDSREHGMDVVESIDDELRYWADQASACTKREAARAEAFKDCLTQLKIQIDRARDATTQELIDLVENSQEIVDDLWRKNPEVPFPQQRMEHLLEVITDMLISTIKLKLDGLHASYADYHIIQEPIAASFQACSRWRESLESLTGKFWPVDNDHSWKGDPYASESLNRFTIRLSDLMELRSIHERMRVVLTVEEQKDLKLQDCLLPFMKTDVLDTQRFAESNWQRAVSQYHAALRPIAQHVGQRLRDMFAPMLSQPAQLLREFRKHIDILHNEVVSREIGAEKDALIAQLVAEMKRVYVEFQSRRKSKTGSISNLLWARQMISKIETAKETLAALGDDHIGSFQTLATPLVGDLRFYEQGQLQDWHEEFKEALRDPSSPLSLPRTGRLMELDYNTGKLFVNYSDRLALLLREVRQITALGSSVSSEVLKTVEVAAKFYRFGTVLKQVAHFYNTIDQQMRRCQQSMMLHLAVEFEQLVKNPKGGKYGAESGIVTWDSPAEVESYIVRLQNVVDRLTRENRRLRRHHDTVAEVVLELFHVNLVRNQAKWKDLLSSIRDIIATALAGGNIPNENSLAWRIHWDHQLYKALEHQYRLGLTTMHEVLPEIRVELVFRQSRLQFRPAIEEIRARYYRELKRFINLPLTFRGVDGASSIFPLLVELSSASLQTVYRKAEQVFQSLLKLLDTYRDWVSLGMLSDIEDFVEQHLVEPSHWELNFKIIKQRGKDAETIPTTIKSDCFVVSTIPLKVSIDDQLQRVFDALVNTLRKTVQGHLQFIEHFVASAMEVLAQRPQTIAEIGKAHATHAQLSAQKTEVALRLQSAESFNKLLRSVAGSDVDATALIARWSKLEVMLDGHDLMIKDQIEVLKAGVESRSTILQQEVEKFDARWEQLCPRPAAVMGDAGKARKASAFVKDKQKELDELARHVEEVATDYKHFGLEPADWTTLDKLRGDIFRGVDAWSIYDGFMSDLDSISTQDWISFSNKPHVLEDALNKWQEAISGRNNADVISAFVVKEIDSYRSIVPCIKFLKATGWTAEHWGELFRTVGINAKGLTAATLTAGQIFAVRQGIVSHLEEIKELNVRARGEIQIREALSELEVWGAACTFTTTEYVDVKGQKLMIITDWKDVVSEIGDNQSLLQSLKDSPYYKNFADQCVIWERKLGDLDACIHDLNLVQRKWVYLEPVFNRGALPSAQMRFSNVDNDFRAIMSSIAHDARVVVLLAFPNMRKVVTTMLDQLERCQKALSDFLEAKRRAFARFYFIGDDDLLEILGQATDLSVIQQHFRKLYAGVQGVQFDEDGKHILAMTSADGEVLPLLCKVKITSDIEIWLRDFTNEMKVTLRELCIDAVRANSGLDILKDYPAQVVCMAEFVRFSTKCERAIVKNNLQTFHTEMQNYLEALTSYDTASVAKDVSERIVLEIRVKSLIMDVIHLIDIVDQLLAARVESVDDWVWQRQLRFYLEKDGTMYAQMASARFAYTYEYQGTPQRLVHTPLTDKCYMTLTQAVAAGFGGNPFGPAGTGKTESVKALGTLLGRQVLVFNCDEGLDYKSMGRIFVGIVKCGAWGCFDEFNRLEESVLSAVSQQIQAVQAALKSQHSTLTLLDQQVEVDPNSGIFVTLNPAGKGYGGRQKLPDNLKQLFRSVAMSQPDNELIAETMLFADGFRHAKELGRKIVTVFSLCLQVLSRRQHYDWGLRPLKSCLRLAGQLLKEQLSQLEVDGQKRRDLEVSITEKSIRANTIPKLTYADGVKFCEILRDTFARTVDQGVVYKELTEAIKVTFCEAGLLLLDAQVQKMCELYEALRQRTGVVVVGPPLSGKSVLWKCLKTALGKCGQKVNTHVMNPKALDRHVLLGHMDVDTRDWTDGTLTKAARFAVKEPLDVWTWIVCDGDVDPEWIEALNSVLDDNRLLTMPSGERIQFGPNVKFLFETDDLRHASPATVSRMGMIYLSQESINIETAACAIIGRQDEAVRSQMKAWVDEYLYKALNILRKKGLAVDVSPVSLVVQALSHSKKASDKLEFVLGLIRAAGATLNWQSRVAFASEMESITELPTSHQALLSDVDSSGSIKTYQFSNPILIDADSVVETIEVQHQSRILESWMVDRVPILLVGPDGSGKNLLLRHVTSKLRYRMVTLYCSTQTKPIHVMQRILQSCVSVSGATGRVLKPKDGDRLVVYLRDVNLPKEDKYDTVELVSFLVQLITYKGYYDETSLEWIGVEGVQVVASVNEKGLRRPLAPRFTALLHILHVATPTREHLVQIFDALMQPALSKILTQDHKAWKQISRLTKTVVRVYDQAVTMFTGPQIVLSPRDLTRWVFNLSRYSIANDNAVEGLLEAVVSEGLRIFGDRLPSREDKFKYQSLLLDSIRADWSYDASKCLAAVYSLPNRSIQTNSMLQQMSMNDYRVVMEKEISLYERDYHELHLVLFDEWLAFAACVDRVLSQPGGCLLLAGQAGYGRRSATVLSSHRLGMRVFTPILGRGYGVRRFTDDLKQALQVAITGEDVVFLFEDHQMVDPILLEIINGVLTGSQIPSLYSKEELETAMQSVSDRFLEAGSQGSILEFFARYARSHLHIVLILDTLNPEFVQRCESNPAFLSSCECIRVSSWEPGSIAVAAKVILQRQLPDLAAKAMEELPNLFVSIHNSVVSSPRAVPPRLIITLLDTYSGIYKSKLETLVQQIKYLDGGVQKLEEASKYVDELSQDAAHQRKTLIQKQTEADESLKRITTAMENAADQKRELEELNKRLKQEEIQMVEQKNMIEAQLADVEPILRAARESVGEIRSDAISEVRSLRAPPPAVRDVLEGVLRLMGNEDMTWNSMKSFLGKRSVKEDILNFDAHNVTRKSREAVSALLKSKPESFDEATIKRASVAAAPLAAWVKANIQYSQVLDHVAPLESDLAALTKSLQRSTDRVKKLHDELAVVDQNVASLREEFGTLSREAEILKMGLEKAQKTLEVATSLLTKLEIEERRWRMQVKNYKCELELLPRQSLIASAFVTYLGGASESVRDAMLKTWSNGLNLIEFDVRQFLANEAMALSWKGSGLPQDALSLQNAAITLTTAGVPLLVDPGDQAAGWLKLTLAKFNPEITHQHDRNFSRTLELAVRFGKTLVIQDIDDIEGVLYPLLRQDYFKQGPRYVVSLGDKTVDVGETFKLYLLTKDSRFKLRSNAVGLVTEINFTTTHAGLVDLLLNVVLQHEKPELELERVKLIEQEDQLKMQLVQLEDSLLRELATSTGNILENQSLLESLNEAKAKSMTIEEGLRESQTLRGSLNAERDRYLRFAVSGSKLYFAIADLCRLGAMYHFSLDMFLKLTSKALKVEDSAIEGADARTESLCRSLESLVYNTIGRALFKADRLAFAYHLIKQLHSYAFDAREWDFFVGSSLDQLDTPGFEVPSWVPSDKLTKFRELMSIPKLASGANFGSRDAWNRWLSQNACEVSWPSEAGQLSVFHRLMIVKTLRPDRLLSTMTNVAREILGLDSLNLMSLTFAQLHQESSSAEPVLFITSPGADPSEELRSYAVSSGNATNFASVAMGQGQGEVALKLLREYSSTGGWLLLQNTHLVVSWLPILIQELANLKLSESFRLFLTSEAHPGFPPTLLRSCLKVTVEAPPGLKKNLQRAYDGWGQEFVEQGTALRAQVLFALSWFHAVLQERRTYLPQGWTQFYEFSTADLRSSSVLIGNMCNGREAPQWKTIHGLLEQAVYGGRVDNTDDGRRLRVFLESIFNDENFKVGNRGPSRQLAKGVVLPASGQHIDYIQTISALPDTDSPSLLGLPANIDRSMQQSASWNVLSQLAALRATGQHAQVFDCQQWLKDLTPILTVWKKLTESSDVLGKAVTESTADLDPLTSFLHLEFATMLNNLQNINSTLSDLVKAVKSGRFSAETQRFGLSLLRGETPALWQQLDWRGPESAIDFLKEVVAKALGVLEWSHVSPDQWLKKPIKLNVLFNAKGFLMALRQLSSRRQNVPIDTLRLVSLWNIPTRSDSPGVIIDGLFLQGCRFDGSRLSECHAEDPSLAPAPQAYLCWLPRDMDISQSISVPMYANPTRETVIANLQIPSTPDDTRWTLAAVAFFVEAF</sequence>
<evidence type="ECO:0000259" key="22">
    <source>
        <dbReference type="Pfam" id="PF03028"/>
    </source>
</evidence>
<dbReference type="Pfam" id="PF12774">
    <property type="entry name" value="AAA_6"/>
    <property type="match status" value="1"/>
</dbReference>
<keyword evidence="8" id="KW-0963">Cytoplasm</keyword>
<dbReference type="InterPro" id="IPR027417">
    <property type="entry name" value="P-loop_NTPase"/>
</dbReference>
<dbReference type="Pfam" id="PF08385">
    <property type="entry name" value="DHC_N1"/>
    <property type="match status" value="1"/>
</dbReference>
<evidence type="ECO:0000256" key="3">
    <source>
        <dbReference type="ARBA" id="ARBA00004245"/>
    </source>
</evidence>
<dbReference type="Pfam" id="PF18199">
    <property type="entry name" value="Dynein_C"/>
    <property type="match status" value="1"/>
</dbReference>
<protein>
    <recommendedName>
        <fullName evidence="20">Cytoplasmic dynein 2 heavy chain 1</fullName>
    </recommendedName>
    <alternativeName>
        <fullName evidence="5">Dynein heavy chain, cytoplasmic</fullName>
    </alternativeName>
</protein>
<proteinExistence type="inferred from homology"/>
<dbReference type="Gene3D" id="3.10.490.20">
    <property type="match status" value="1"/>
</dbReference>
<organism evidence="33 34">
    <name type="scientific">Synchytrium endobioticum</name>
    <dbReference type="NCBI Taxonomy" id="286115"/>
    <lineage>
        <taxon>Eukaryota</taxon>
        <taxon>Fungi</taxon>
        <taxon>Fungi incertae sedis</taxon>
        <taxon>Chytridiomycota</taxon>
        <taxon>Chytridiomycota incertae sedis</taxon>
        <taxon>Chytridiomycetes</taxon>
        <taxon>Synchytriales</taxon>
        <taxon>Synchytriaceae</taxon>
        <taxon>Synchytrium</taxon>
    </lineage>
</organism>
<evidence type="ECO:0000256" key="5">
    <source>
        <dbReference type="ARBA" id="ARBA00022197"/>
    </source>
</evidence>
<keyword evidence="19" id="KW-0966">Cell projection</keyword>
<dbReference type="Pfam" id="PF03028">
    <property type="entry name" value="Dynein_heavy"/>
    <property type="match status" value="1"/>
</dbReference>
<dbReference type="Gene3D" id="3.20.180.20">
    <property type="entry name" value="Dynein heavy chain, N-terminal domain 2"/>
    <property type="match status" value="1"/>
</dbReference>
<dbReference type="STRING" id="286115.A0A507DPJ3"/>
<evidence type="ECO:0000313" key="33">
    <source>
        <dbReference type="EMBL" id="TPX52810.1"/>
    </source>
</evidence>
<dbReference type="InterPro" id="IPR013602">
    <property type="entry name" value="Dynein_heavy_linker"/>
</dbReference>
<evidence type="ECO:0000256" key="8">
    <source>
        <dbReference type="ARBA" id="ARBA00022490"/>
    </source>
</evidence>
<keyword evidence="14 21" id="KW-0175">Coiled coil</keyword>
<feature type="domain" description="Dynein heavy chain region D6 P-loop" evidence="22">
    <location>
        <begin position="3652"/>
        <end position="3762"/>
    </location>
</feature>
<evidence type="ECO:0000259" key="24">
    <source>
        <dbReference type="Pfam" id="PF08393"/>
    </source>
</evidence>
<dbReference type="GO" id="GO:0005874">
    <property type="term" value="C:microtubule"/>
    <property type="evidence" value="ECO:0007669"/>
    <property type="project" value="UniProtKB-KW"/>
</dbReference>
<feature type="domain" description="Dynein heavy chain tail" evidence="23">
    <location>
        <begin position="193"/>
        <end position="637"/>
    </location>
</feature>
<dbReference type="FunFam" id="3.20.180.20:FF:000002">
    <property type="entry name" value="Cytoplasmic dynein heavy chain 1"/>
    <property type="match status" value="1"/>
</dbReference>
<evidence type="ECO:0000256" key="2">
    <source>
        <dbReference type="ARBA" id="ARBA00004202"/>
    </source>
</evidence>
<dbReference type="GO" id="GO:0005886">
    <property type="term" value="C:plasma membrane"/>
    <property type="evidence" value="ECO:0007669"/>
    <property type="project" value="UniProtKB-SubCell"/>
</dbReference>
<feature type="coiled-coil region" evidence="21">
    <location>
        <begin position="3054"/>
        <end position="3137"/>
    </location>
</feature>
<dbReference type="EMBL" id="QEAN01000027">
    <property type="protein sequence ID" value="TPX52810.1"/>
    <property type="molecule type" value="Genomic_DNA"/>
</dbReference>
<evidence type="ECO:0000259" key="26">
    <source>
        <dbReference type="Pfam" id="PF12777"/>
    </source>
</evidence>
<evidence type="ECO:0000259" key="28">
    <source>
        <dbReference type="Pfam" id="PF12781"/>
    </source>
</evidence>
<keyword evidence="10" id="KW-0547">Nucleotide-binding</keyword>
<dbReference type="GO" id="GO:0008569">
    <property type="term" value="F:minus-end-directed microtubule motor activity"/>
    <property type="evidence" value="ECO:0007669"/>
    <property type="project" value="InterPro"/>
</dbReference>
<evidence type="ECO:0000256" key="20">
    <source>
        <dbReference type="ARBA" id="ARBA00023902"/>
    </source>
</evidence>
<dbReference type="InterPro" id="IPR043157">
    <property type="entry name" value="Dynein_AAA1S"/>
</dbReference>
<dbReference type="Gene3D" id="6.10.140.1060">
    <property type="match status" value="1"/>
</dbReference>
<dbReference type="InterPro" id="IPR042228">
    <property type="entry name" value="Dynein_linker_3"/>
</dbReference>
<evidence type="ECO:0000259" key="32">
    <source>
        <dbReference type="Pfam" id="PF22597"/>
    </source>
</evidence>
<dbReference type="Gene3D" id="1.20.920.30">
    <property type="match status" value="1"/>
</dbReference>
<dbReference type="InterPro" id="IPR049400">
    <property type="entry name" value="DYNC2H1_AAA_dom"/>
</dbReference>
<dbReference type="InterPro" id="IPR035706">
    <property type="entry name" value="AAA_9"/>
</dbReference>
<dbReference type="Proteomes" id="UP000317494">
    <property type="component" value="Unassembled WGS sequence"/>
</dbReference>
<feature type="domain" description="Dynein heavy chain C-terminal" evidence="30">
    <location>
        <begin position="3965"/>
        <end position="4228"/>
    </location>
</feature>
<dbReference type="Gene3D" id="1.20.140.100">
    <property type="entry name" value="Dynein heavy chain, N-terminal domain 2"/>
    <property type="match status" value="1"/>
</dbReference>
<evidence type="ECO:0000259" key="29">
    <source>
        <dbReference type="Pfam" id="PF18198"/>
    </source>
</evidence>
<evidence type="ECO:0000256" key="7">
    <source>
        <dbReference type="ARBA" id="ARBA00022475"/>
    </source>
</evidence>
<dbReference type="Pfam" id="PF21264">
    <property type="entry name" value="DYNC2H1_AAA_dom"/>
    <property type="match status" value="1"/>
</dbReference>
<gene>
    <name evidence="33" type="ORF">SeMB42_g01149</name>
</gene>
<dbReference type="FunFam" id="3.40.50.300:FF:000598">
    <property type="entry name" value="Dynein cytoplasmic 2 heavy chain 1"/>
    <property type="match status" value="1"/>
</dbReference>
<keyword evidence="17" id="KW-0505">Motor protein</keyword>
<feature type="domain" description="Dynein heavy chain coiled coil stalk" evidence="26">
    <location>
        <begin position="2838"/>
        <end position="3170"/>
    </location>
</feature>
<dbReference type="InterPro" id="IPR024743">
    <property type="entry name" value="Dynein_HC_stalk"/>
</dbReference>
<evidence type="ECO:0000256" key="1">
    <source>
        <dbReference type="ARBA" id="ARBA00004138"/>
    </source>
</evidence>
<dbReference type="Gene3D" id="1.20.58.1120">
    <property type="match status" value="1"/>
</dbReference>
<dbReference type="FunFam" id="3.40.50.300:FF:000071">
    <property type="entry name" value="Cytoplasmic dynein heavy chain 1"/>
    <property type="match status" value="1"/>
</dbReference>
<evidence type="ECO:0000256" key="18">
    <source>
        <dbReference type="ARBA" id="ARBA00023212"/>
    </source>
</evidence>